<keyword evidence="8" id="KW-1185">Reference proteome</keyword>
<evidence type="ECO:0000256" key="5">
    <source>
        <dbReference type="SAM" id="MobiDB-lite"/>
    </source>
</evidence>
<organism evidence="7 8">
    <name type="scientific">Sporormia fimetaria CBS 119925</name>
    <dbReference type="NCBI Taxonomy" id="1340428"/>
    <lineage>
        <taxon>Eukaryota</taxon>
        <taxon>Fungi</taxon>
        <taxon>Dikarya</taxon>
        <taxon>Ascomycota</taxon>
        <taxon>Pezizomycotina</taxon>
        <taxon>Dothideomycetes</taxon>
        <taxon>Pleosporomycetidae</taxon>
        <taxon>Pleosporales</taxon>
        <taxon>Sporormiaceae</taxon>
        <taxon>Sporormia</taxon>
    </lineage>
</organism>
<evidence type="ECO:0000256" key="1">
    <source>
        <dbReference type="ARBA" id="ARBA00022723"/>
    </source>
</evidence>
<evidence type="ECO:0000313" key="7">
    <source>
        <dbReference type="EMBL" id="KAF2750666.1"/>
    </source>
</evidence>
<keyword evidence="3 4" id="KW-0862">Zinc</keyword>
<dbReference type="SUPFAM" id="SSF90229">
    <property type="entry name" value="CCCH zinc finger"/>
    <property type="match status" value="1"/>
</dbReference>
<reference evidence="7" key="1">
    <citation type="journal article" date="2020" name="Stud. Mycol.">
        <title>101 Dothideomycetes genomes: a test case for predicting lifestyles and emergence of pathogens.</title>
        <authorList>
            <person name="Haridas S."/>
            <person name="Albert R."/>
            <person name="Binder M."/>
            <person name="Bloem J."/>
            <person name="Labutti K."/>
            <person name="Salamov A."/>
            <person name="Andreopoulos B."/>
            <person name="Baker S."/>
            <person name="Barry K."/>
            <person name="Bills G."/>
            <person name="Bluhm B."/>
            <person name="Cannon C."/>
            <person name="Castanera R."/>
            <person name="Culley D."/>
            <person name="Daum C."/>
            <person name="Ezra D."/>
            <person name="Gonzalez J."/>
            <person name="Henrissat B."/>
            <person name="Kuo A."/>
            <person name="Liang C."/>
            <person name="Lipzen A."/>
            <person name="Lutzoni F."/>
            <person name="Magnuson J."/>
            <person name="Mondo S."/>
            <person name="Nolan M."/>
            <person name="Ohm R."/>
            <person name="Pangilinan J."/>
            <person name="Park H.-J."/>
            <person name="Ramirez L."/>
            <person name="Alfaro M."/>
            <person name="Sun H."/>
            <person name="Tritt A."/>
            <person name="Yoshinaga Y."/>
            <person name="Zwiers L.-H."/>
            <person name="Turgeon B."/>
            <person name="Goodwin S."/>
            <person name="Spatafora J."/>
            <person name="Crous P."/>
            <person name="Grigoriev I."/>
        </authorList>
    </citation>
    <scope>NUCLEOTIDE SEQUENCE</scope>
    <source>
        <strain evidence="7">CBS 119925</strain>
    </source>
</reference>
<proteinExistence type="predicted"/>
<evidence type="ECO:0000256" key="4">
    <source>
        <dbReference type="PROSITE-ProRule" id="PRU00723"/>
    </source>
</evidence>
<feature type="region of interest" description="Disordered" evidence="5">
    <location>
        <begin position="66"/>
        <end position="108"/>
    </location>
</feature>
<dbReference type="InterPro" id="IPR000571">
    <property type="entry name" value="Znf_CCCH"/>
</dbReference>
<evidence type="ECO:0000256" key="2">
    <source>
        <dbReference type="ARBA" id="ARBA00022771"/>
    </source>
</evidence>
<dbReference type="EMBL" id="MU006563">
    <property type="protein sequence ID" value="KAF2750666.1"/>
    <property type="molecule type" value="Genomic_DNA"/>
</dbReference>
<dbReference type="Gene3D" id="4.10.1000.10">
    <property type="entry name" value="Zinc finger, CCCH-type"/>
    <property type="match status" value="1"/>
</dbReference>
<sequence>MEHCRYAHIHVNELAPVCEAFARLGYCEKGAQCADHHRFECPDFANKGSCEVKGCRLPHITHAARLRRARGSPDTETPSDQASSSEEDAESDDYAHALTQQADFIPLG</sequence>
<accession>A0A6A6VLJ8</accession>
<dbReference type="PROSITE" id="PS50103">
    <property type="entry name" value="ZF_C3H1"/>
    <property type="match status" value="1"/>
</dbReference>
<evidence type="ECO:0000313" key="8">
    <source>
        <dbReference type="Proteomes" id="UP000799440"/>
    </source>
</evidence>
<dbReference type="InterPro" id="IPR036855">
    <property type="entry name" value="Znf_CCCH_sf"/>
</dbReference>
<feature type="zinc finger region" description="C3H1-type" evidence="4">
    <location>
        <begin position="12"/>
        <end position="40"/>
    </location>
</feature>
<keyword evidence="1 4" id="KW-0479">Metal-binding</keyword>
<dbReference type="PANTHER" id="PTHR46156">
    <property type="entry name" value="CCCH ZINGC FINGER"/>
    <property type="match status" value="1"/>
</dbReference>
<protein>
    <recommendedName>
        <fullName evidence="6">C3H1-type domain-containing protein</fullName>
    </recommendedName>
</protein>
<feature type="domain" description="C3H1-type" evidence="6">
    <location>
        <begin position="12"/>
        <end position="40"/>
    </location>
</feature>
<dbReference type="GO" id="GO:0005634">
    <property type="term" value="C:nucleus"/>
    <property type="evidence" value="ECO:0007669"/>
    <property type="project" value="TreeGrafter"/>
</dbReference>
<evidence type="ECO:0000259" key="6">
    <source>
        <dbReference type="PROSITE" id="PS50103"/>
    </source>
</evidence>
<gene>
    <name evidence="7" type="ORF">M011DRAFT_464486</name>
</gene>
<dbReference type="GO" id="GO:0008270">
    <property type="term" value="F:zinc ion binding"/>
    <property type="evidence" value="ECO:0007669"/>
    <property type="project" value="UniProtKB-KW"/>
</dbReference>
<evidence type="ECO:0000256" key="3">
    <source>
        <dbReference type="ARBA" id="ARBA00022833"/>
    </source>
</evidence>
<dbReference type="Proteomes" id="UP000799440">
    <property type="component" value="Unassembled WGS sequence"/>
</dbReference>
<dbReference type="PANTHER" id="PTHR46156:SF1">
    <property type="entry name" value="ZINC FINGER CCCH DOMAIN-CONTAINING PROTEIN 3"/>
    <property type="match status" value="1"/>
</dbReference>
<dbReference type="OrthoDB" id="410307at2759"/>
<keyword evidence="2 4" id="KW-0863">Zinc-finger</keyword>
<name>A0A6A6VLJ8_9PLEO</name>
<dbReference type="AlphaFoldDB" id="A0A6A6VLJ8"/>